<name>A0A2M6W571_9BACT</name>
<dbReference type="InterPro" id="IPR039356">
    <property type="entry name" value="YfbR/HDDC2"/>
</dbReference>
<keyword evidence="1" id="KW-0479">Metal-binding</keyword>
<accession>A0A2M6W571</accession>
<feature type="domain" description="HD" evidence="3">
    <location>
        <begin position="23"/>
        <end position="170"/>
    </location>
</feature>
<sequence length="202" mass="23519">MNKKGKIPPETKMFNIMELVYALHNLPRTGWINRGVENSETVGQHNDELDLLAEKVCEERPDLDKKKLKTMLLVHDWPEYIWGDQVTAVEDPELRKKLLAIKKTGETLSMELLAKQLGSEYGDVLSLWKEYEEIKTPEAVMAKQLDKFQSIVKAWEYEKSNNGKVRTYDFIDYYREAITEPLLVSWLAELEEEIKNTKSALK</sequence>
<dbReference type="EMBL" id="PFBX01000004">
    <property type="protein sequence ID" value="PIT87885.1"/>
    <property type="molecule type" value="Genomic_DNA"/>
</dbReference>
<dbReference type="SUPFAM" id="SSF109604">
    <property type="entry name" value="HD-domain/PDEase-like"/>
    <property type="match status" value="1"/>
</dbReference>
<organism evidence="4 5">
    <name type="scientific">Candidatus Magasanikbacteria bacterium CG10_big_fil_rev_8_21_14_0_10_40_10</name>
    <dbReference type="NCBI Taxonomy" id="1974648"/>
    <lineage>
        <taxon>Bacteria</taxon>
        <taxon>Candidatus Magasanikiibacteriota</taxon>
    </lineage>
</organism>
<dbReference type="PANTHER" id="PTHR11845:SF13">
    <property type="entry name" value="5'-DEOXYNUCLEOTIDASE HDDC2"/>
    <property type="match status" value="1"/>
</dbReference>
<evidence type="ECO:0000259" key="3">
    <source>
        <dbReference type="Pfam" id="PF13023"/>
    </source>
</evidence>
<evidence type="ECO:0000256" key="2">
    <source>
        <dbReference type="ARBA" id="ARBA00022801"/>
    </source>
</evidence>
<dbReference type="PANTHER" id="PTHR11845">
    <property type="entry name" value="5'-DEOXYNUCLEOTIDASE HDDC2"/>
    <property type="match status" value="1"/>
</dbReference>
<comment type="caution">
    <text evidence="4">The sequence shown here is derived from an EMBL/GenBank/DDBJ whole genome shotgun (WGS) entry which is preliminary data.</text>
</comment>
<dbReference type="Gene3D" id="1.10.3210.10">
    <property type="entry name" value="Hypothetical protein af1432"/>
    <property type="match status" value="1"/>
</dbReference>
<evidence type="ECO:0000313" key="4">
    <source>
        <dbReference type="EMBL" id="PIT87885.1"/>
    </source>
</evidence>
<evidence type="ECO:0000313" key="5">
    <source>
        <dbReference type="Proteomes" id="UP000231183"/>
    </source>
</evidence>
<keyword evidence="2" id="KW-0378">Hydrolase</keyword>
<dbReference type="Proteomes" id="UP000231183">
    <property type="component" value="Unassembled WGS sequence"/>
</dbReference>
<protein>
    <recommendedName>
        <fullName evidence="3">HD domain-containing protein</fullName>
    </recommendedName>
</protein>
<dbReference type="GO" id="GO:0005737">
    <property type="term" value="C:cytoplasm"/>
    <property type="evidence" value="ECO:0007669"/>
    <property type="project" value="TreeGrafter"/>
</dbReference>
<dbReference type="Pfam" id="PF13023">
    <property type="entry name" value="HD_3"/>
    <property type="match status" value="1"/>
</dbReference>
<proteinExistence type="predicted"/>
<dbReference type="AlphaFoldDB" id="A0A2M6W571"/>
<dbReference type="InterPro" id="IPR006674">
    <property type="entry name" value="HD_domain"/>
</dbReference>
<dbReference type="GO" id="GO:0046872">
    <property type="term" value="F:metal ion binding"/>
    <property type="evidence" value="ECO:0007669"/>
    <property type="project" value="UniProtKB-KW"/>
</dbReference>
<dbReference type="GO" id="GO:0002953">
    <property type="term" value="F:5'-deoxynucleotidase activity"/>
    <property type="evidence" value="ECO:0007669"/>
    <property type="project" value="InterPro"/>
</dbReference>
<reference evidence="5" key="1">
    <citation type="submission" date="2017-09" db="EMBL/GenBank/DDBJ databases">
        <title>Depth-based differentiation of microbial function through sediment-hosted aquifers and enrichment of novel symbionts in the deep terrestrial subsurface.</title>
        <authorList>
            <person name="Probst A.J."/>
            <person name="Ladd B."/>
            <person name="Jarett J.K."/>
            <person name="Geller-Mcgrath D.E."/>
            <person name="Sieber C.M.K."/>
            <person name="Emerson J.B."/>
            <person name="Anantharaman K."/>
            <person name="Thomas B.C."/>
            <person name="Malmstrom R."/>
            <person name="Stieglmeier M."/>
            <person name="Klingl A."/>
            <person name="Woyke T."/>
            <person name="Ryan C.M."/>
            <person name="Banfield J.F."/>
        </authorList>
    </citation>
    <scope>NUCLEOTIDE SEQUENCE [LARGE SCALE GENOMIC DNA]</scope>
</reference>
<evidence type="ECO:0000256" key="1">
    <source>
        <dbReference type="ARBA" id="ARBA00022723"/>
    </source>
</evidence>
<gene>
    <name evidence="4" type="ORF">COU31_00490</name>
</gene>